<keyword evidence="2" id="KW-0614">Plasmid</keyword>
<dbReference type="KEGG" id="euz:DVS28_b0313"/>
<keyword evidence="3" id="KW-1185">Reference proteome</keyword>
<dbReference type="AlphaFoldDB" id="A0A346Y6I6"/>
<reference evidence="2 3" key="1">
    <citation type="submission" date="2018-09" db="EMBL/GenBank/DDBJ databases">
        <title>Complete genome sequence of Euzebya sp. DY32-46 isolated from seawater of Pacific Ocean.</title>
        <authorList>
            <person name="Xu L."/>
            <person name="Wu Y.-H."/>
            <person name="Xu X.-W."/>
        </authorList>
    </citation>
    <scope>NUCLEOTIDE SEQUENCE [LARGE SCALE GENOMIC DNA]</scope>
    <source>
        <strain evidence="2 3">DY32-46</strain>
        <plasmid evidence="3">pedy32-46i</plasmid>
    </source>
</reference>
<dbReference type="InterPro" id="IPR001387">
    <property type="entry name" value="Cro/C1-type_HTH"/>
</dbReference>
<dbReference type="InterPro" id="IPR010982">
    <property type="entry name" value="Lambda_DNA-bd_dom_sf"/>
</dbReference>
<evidence type="ECO:0000259" key="1">
    <source>
        <dbReference type="Pfam" id="PF17762"/>
    </source>
</evidence>
<dbReference type="OrthoDB" id="9803760at2"/>
<dbReference type="SUPFAM" id="SSF47413">
    <property type="entry name" value="lambda repressor-like DNA-binding domains"/>
    <property type="match status" value="1"/>
</dbReference>
<dbReference type="RefSeq" id="WP_114594666.1">
    <property type="nucleotide sequence ID" value="NZ_CP031166.1"/>
</dbReference>
<dbReference type="EMBL" id="CP031166">
    <property type="protein sequence ID" value="AXV10083.1"/>
    <property type="molecule type" value="Genomic_DNA"/>
</dbReference>
<dbReference type="GO" id="GO:0003677">
    <property type="term" value="F:DNA binding"/>
    <property type="evidence" value="ECO:0007669"/>
    <property type="project" value="InterPro"/>
</dbReference>
<geneLocation type="plasmid" evidence="3">
    <name>pedy32-46i</name>
</geneLocation>
<dbReference type="Pfam" id="PF17762">
    <property type="entry name" value="HTH_ParB"/>
    <property type="match status" value="1"/>
</dbReference>
<gene>
    <name evidence="2" type="ORF">DVS28_b0313</name>
</gene>
<name>A0A346Y6I6_9ACTN</name>
<dbReference type="CDD" id="cd00093">
    <property type="entry name" value="HTH_XRE"/>
    <property type="match status" value="1"/>
</dbReference>
<accession>A0A346Y6I6</accession>
<feature type="domain" description="ParB/Spo0J HTH" evidence="1">
    <location>
        <begin position="11"/>
        <end position="52"/>
    </location>
</feature>
<proteinExistence type="predicted"/>
<dbReference type="Proteomes" id="UP000264006">
    <property type="component" value="Plasmid pEDY32-46I"/>
</dbReference>
<organism evidence="2 3">
    <name type="scientific">Euzebya pacifica</name>
    <dbReference type="NCBI Taxonomy" id="1608957"/>
    <lineage>
        <taxon>Bacteria</taxon>
        <taxon>Bacillati</taxon>
        <taxon>Actinomycetota</taxon>
        <taxon>Nitriliruptoria</taxon>
        <taxon>Euzebyales</taxon>
    </lineage>
</organism>
<protein>
    <recommendedName>
        <fullName evidence="1">ParB/Spo0J HTH domain-containing protein</fullName>
    </recommendedName>
</protein>
<dbReference type="InterPro" id="IPR041468">
    <property type="entry name" value="HTH_ParB/Spo0J"/>
</dbReference>
<dbReference type="Gene3D" id="1.10.260.40">
    <property type="entry name" value="lambda repressor-like DNA-binding domains"/>
    <property type="match status" value="1"/>
</dbReference>
<sequence>MPQPPNPHLSNADWLRTAYTRWGWTQQQIAEHVGTSQSAVSKALRRHRIPAGVRPDSLVWDDDWLRTARLDRHLTTAQIAAEAHCDESTVVHHLHRLGLPTRR</sequence>
<evidence type="ECO:0000313" key="3">
    <source>
        <dbReference type="Proteomes" id="UP000264006"/>
    </source>
</evidence>
<evidence type="ECO:0000313" key="2">
    <source>
        <dbReference type="EMBL" id="AXV10083.1"/>
    </source>
</evidence>